<organism evidence="1 2">
    <name type="scientific">Reticulomyxa filosa</name>
    <dbReference type="NCBI Taxonomy" id="46433"/>
    <lineage>
        <taxon>Eukaryota</taxon>
        <taxon>Sar</taxon>
        <taxon>Rhizaria</taxon>
        <taxon>Retaria</taxon>
        <taxon>Foraminifera</taxon>
        <taxon>Monothalamids</taxon>
        <taxon>Reticulomyxidae</taxon>
        <taxon>Reticulomyxa</taxon>
    </lineage>
</organism>
<dbReference type="AlphaFoldDB" id="X6LID8"/>
<protein>
    <submittedName>
        <fullName evidence="1">Uncharacterized protein</fullName>
    </submittedName>
</protein>
<name>X6LID8_RETFI</name>
<sequence>KAIVAGVVTLAREVAKTYETSDRKSETKIEANKKAANHRQVKGLKSKLSILQVSQHRRAEPNNFDETFRDSYFAAKVKKIPQMNCSVEIFELQDELGSMAASLPHVLLHKQQIFQYLMIFLSNEHYWSLVKHGVR</sequence>
<comment type="caution">
    <text evidence="1">The sequence shown here is derived from an EMBL/GenBank/DDBJ whole genome shotgun (WGS) entry which is preliminary data.</text>
</comment>
<evidence type="ECO:0000313" key="2">
    <source>
        <dbReference type="Proteomes" id="UP000023152"/>
    </source>
</evidence>
<dbReference type="Proteomes" id="UP000023152">
    <property type="component" value="Unassembled WGS sequence"/>
</dbReference>
<accession>X6LID8</accession>
<gene>
    <name evidence="1" type="ORF">RFI_35706</name>
</gene>
<feature type="non-terminal residue" evidence="1">
    <location>
        <position position="1"/>
    </location>
</feature>
<evidence type="ECO:0000313" key="1">
    <source>
        <dbReference type="EMBL" id="ETO01733.1"/>
    </source>
</evidence>
<proteinExistence type="predicted"/>
<reference evidence="1 2" key="1">
    <citation type="journal article" date="2013" name="Curr. Biol.">
        <title>The Genome of the Foraminiferan Reticulomyxa filosa.</title>
        <authorList>
            <person name="Glockner G."/>
            <person name="Hulsmann N."/>
            <person name="Schleicher M."/>
            <person name="Noegel A.A."/>
            <person name="Eichinger L."/>
            <person name="Gallinger C."/>
            <person name="Pawlowski J."/>
            <person name="Sierra R."/>
            <person name="Euteneuer U."/>
            <person name="Pillet L."/>
            <person name="Moustafa A."/>
            <person name="Platzer M."/>
            <person name="Groth M."/>
            <person name="Szafranski K."/>
            <person name="Schliwa M."/>
        </authorList>
    </citation>
    <scope>NUCLEOTIDE SEQUENCE [LARGE SCALE GENOMIC DNA]</scope>
</reference>
<keyword evidence="2" id="KW-1185">Reference proteome</keyword>
<dbReference type="EMBL" id="ASPP01037537">
    <property type="protein sequence ID" value="ETO01733.1"/>
    <property type="molecule type" value="Genomic_DNA"/>
</dbReference>